<evidence type="ECO:0000313" key="2">
    <source>
        <dbReference type="Proteomes" id="UP000018211"/>
    </source>
</evidence>
<dbReference type="Proteomes" id="UP000018211">
    <property type="component" value="Unassembled WGS sequence"/>
</dbReference>
<accession>A0AAV2VS56</accession>
<comment type="caution">
    <text evidence="1">The sequence shown here is derived from an EMBL/GenBank/DDBJ whole genome shotgun (WGS) entry which is preliminary data.</text>
</comment>
<gene>
    <name evidence="1" type="ORF">VIBNISOn1_290004</name>
</gene>
<dbReference type="Gene3D" id="3.40.50.2000">
    <property type="entry name" value="Glycogen Phosphorylase B"/>
    <property type="match status" value="1"/>
</dbReference>
<reference evidence="1 2" key="1">
    <citation type="journal article" date="2013" name="ISME J.">
        <title>Comparative genomics of pathogenic lineages of Vibrio nigripulchritudo identifies virulence-associated traits.</title>
        <authorList>
            <person name="Goudenege D."/>
            <person name="Labreuche Y."/>
            <person name="Krin E."/>
            <person name="Ansquer D."/>
            <person name="Mangenot S."/>
            <person name="Calteau A."/>
            <person name="Medigue C."/>
            <person name="Mazel D."/>
            <person name="Polz M.F."/>
            <person name="Le Roux F."/>
        </authorList>
    </citation>
    <scope>NUCLEOTIDE SEQUENCE [LARGE SCALE GENOMIC DNA]</scope>
    <source>
        <strain evidence="1 2">SOn1</strain>
    </source>
</reference>
<organism evidence="1 2">
    <name type="scientific">Vibrio nigripulchritudo SOn1</name>
    <dbReference type="NCBI Taxonomy" id="1238450"/>
    <lineage>
        <taxon>Bacteria</taxon>
        <taxon>Pseudomonadati</taxon>
        <taxon>Pseudomonadota</taxon>
        <taxon>Gammaproteobacteria</taxon>
        <taxon>Vibrionales</taxon>
        <taxon>Vibrionaceae</taxon>
        <taxon>Vibrio</taxon>
    </lineage>
</organism>
<evidence type="ECO:0000313" key="1">
    <source>
        <dbReference type="EMBL" id="CCO47285.1"/>
    </source>
</evidence>
<proteinExistence type="predicted"/>
<protein>
    <submittedName>
        <fullName evidence="1">UDP-Glycosyltransferase/glycogen phosphorylase</fullName>
    </submittedName>
</protein>
<name>A0AAV2VS56_9VIBR</name>
<dbReference type="AlphaFoldDB" id="A0AAV2VS56"/>
<dbReference type="SUPFAM" id="SSF53756">
    <property type="entry name" value="UDP-Glycosyltransferase/glycogen phosphorylase"/>
    <property type="match status" value="1"/>
</dbReference>
<dbReference type="RefSeq" id="WP_022603241.1">
    <property type="nucleotide sequence ID" value="NZ_LK391965.1"/>
</dbReference>
<dbReference type="Pfam" id="PF13692">
    <property type="entry name" value="Glyco_trans_1_4"/>
    <property type="match status" value="1"/>
</dbReference>
<sequence length="370" mass="42280">MSIAIFSISDQYLTFHRRPFIKAISEELVNEDIPLIYFKRPKWFLKADSSYKTPEKIGNVQVLPLLTLLPVSWTMSNALFRWLTVTLPIKWQVMKAGKRSGSKVSCLWFYKPDQYLYLKGVGVPYAYTHYDNYDDDKEYPFSHFSSYQQTLKACVTNSAACFATSHQLVEKLSKLTSHLNVQYLPNAVGSEWVNTFDRDSVSENVIGFVGSIDQSTDERLIEQVCNRYPDMTIMMVGKVRNDAITALSHKYSNLTLTGLVPYEQLPNFMSTFKVGICPYRTSPFNQYRNPLKLYEYCAVGIPAVSSQCDFDKEGKRLVHVVETDGEFVDSIGKAIESDNPSTREKRKAFAKQNTWAVRAKEALNYIKAAI</sequence>
<dbReference type="EMBL" id="CAOF01000119">
    <property type="protein sequence ID" value="CCO47285.1"/>
    <property type="molecule type" value="Genomic_DNA"/>
</dbReference>